<dbReference type="PANTHER" id="PTHR30346:SF28">
    <property type="entry name" value="HTH-TYPE TRANSCRIPTIONAL REGULATOR CYNR"/>
    <property type="match status" value="1"/>
</dbReference>
<evidence type="ECO:0000256" key="2">
    <source>
        <dbReference type="ARBA" id="ARBA00023015"/>
    </source>
</evidence>
<sequence>MIDQYMLRYFLAVAETGNFSRAAKSVSVTQPTLSAGIAKLERQLGTRLFDRDRQGVALTPAGSRFLARARRIAEEYDRALQDIQHRPEPSVLRVGVLNTVPTATVEHLLVRHGESGGNEVVELLDGSERDLAERLDRGRLDLALTVIRPHHARFKPELLARERYLMVLPRDHPFAQAERVAPEDLAGDRMVVRRHCEALPEIDRFFTARGVRPRFVLKTTSDQRVLAVVRAGQGVGMMPESFADPMVSMVRVADFALTRDIGVLYAAGREPEAFAGSSFLSLLREHYERLVRNSQSCIRHHLSSFFEQIN</sequence>
<comment type="caution">
    <text evidence="6">The sequence shown here is derived from an EMBL/GenBank/DDBJ whole genome shotgun (WGS) entry which is preliminary data.</text>
</comment>
<evidence type="ECO:0000256" key="4">
    <source>
        <dbReference type="ARBA" id="ARBA00023163"/>
    </source>
</evidence>
<gene>
    <name evidence="6" type="ORF">WG901_13475</name>
</gene>
<reference evidence="6 7" key="1">
    <citation type="submission" date="2024-03" db="EMBL/GenBank/DDBJ databases">
        <authorList>
            <person name="Jo J.-H."/>
        </authorList>
    </citation>
    <scope>NUCLEOTIDE SEQUENCE [LARGE SCALE GENOMIC DNA]</scope>
    <source>
        <strain evidence="6 7">PS1R-30</strain>
    </source>
</reference>
<dbReference type="PRINTS" id="PR00039">
    <property type="entry name" value="HTHLYSR"/>
</dbReference>
<organism evidence="6 7">
    <name type="scientific">Novosphingobium anseongense</name>
    <dbReference type="NCBI Taxonomy" id="3133436"/>
    <lineage>
        <taxon>Bacteria</taxon>
        <taxon>Pseudomonadati</taxon>
        <taxon>Pseudomonadota</taxon>
        <taxon>Alphaproteobacteria</taxon>
        <taxon>Sphingomonadales</taxon>
        <taxon>Sphingomonadaceae</taxon>
        <taxon>Novosphingobium</taxon>
    </lineage>
</organism>
<feature type="domain" description="HTH lysR-type" evidence="5">
    <location>
        <begin position="7"/>
        <end position="59"/>
    </location>
</feature>
<dbReference type="PROSITE" id="PS50931">
    <property type="entry name" value="HTH_LYSR"/>
    <property type="match status" value="1"/>
</dbReference>
<dbReference type="InterPro" id="IPR036390">
    <property type="entry name" value="WH_DNA-bd_sf"/>
</dbReference>
<dbReference type="SUPFAM" id="SSF53850">
    <property type="entry name" value="Periplasmic binding protein-like II"/>
    <property type="match status" value="1"/>
</dbReference>
<dbReference type="EMBL" id="JBBHJZ010000002">
    <property type="protein sequence ID" value="MEJ5977653.1"/>
    <property type="molecule type" value="Genomic_DNA"/>
</dbReference>
<evidence type="ECO:0000313" key="7">
    <source>
        <dbReference type="Proteomes" id="UP001361239"/>
    </source>
</evidence>
<proteinExistence type="inferred from homology"/>
<comment type="similarity">
    <text evidence="1">Belongs to the LysR transcriptional regulatory family.</text>
</comment>
<dbReference type="Pfam" id="PF03466">
    <property type="entry name" value="LysR_substrate"/>
    <property type="match status" value="1"/>
</dbReference>
<protein>
    <submittedName>
        <fullName evidence="6">LysR family transcriptional regulator</fullName>
    </submittedName>
</protein>
<evidence type="ECO:0000313" key="6">
    <source>
        <dbReference type="EMBL" id="MEJ5977653.1"/>
    </source>
</evidence>
<accession>A0ABU8RX45</accession>
<dbReference type="InterPro" id="IPR036388">
    <property type="entry name" value="WH-like_DNA-bd_sf"/>
</dbReference>
<evidence type="ECO:0000256" key="3">
    <source>
        <dbReference type="ARBA" id="ARBA00023125"/>
    </source>
</evidence>
<keyword evidence="2" id="KW-0805">Transcription regulation</keyword>
<name>A0ABU8RX45_9SPHN</name>
<keyword evidence="4" id="KW-0804">Transcription</keyword>
<dbReference type="CDD" id="cd05466">
    <property type="entry name" value="PBP2_LTTR_substrate"/>
    <property type="match status" value="1"/>
</dbReference>
<keyword evidence="7" id="KW-1185">Reference proteome</keyword>
<dbReference type="InterPro" id="IPR000847">
    <property type="entry name" value="LysR_HTH_N"/>
</dbReference>
<dbReference type="InterPro" id="IPR005119">
    <property type="entry name" value="LysR_subst-bd"/>
</dbReference>
<dbReference type="Proteomes" id="UP001361239">
    <property type="component" value="Unassembled WGS sequence"/>
</dbReference>
<evidence type="ECO:0000256" key="1">
    <source>
        <dbReference type="ARBA" id="ARBA00009437"/>
    </source>
</evidence>
<evidence type="ECO:0000259" key="5">
    <source>
        <dbReference type="PROSITE" id="PS50931"/>
    </source>
</evidence>
<dbReference type="Gene3D" id="1.10.10.10">
    <property type="entry name" value="Winged helix-like DNA-binding domain superfamily/Winged helix DNA-binding domain"/>
    <property type="match status" value="1"/>
</dbReference>
<dbReference type="SUPFAM" id="SSF46785">
    <property type="entry name" value="Winged helix' DNA-binding domain"/>
    <property type="match status" value="1"/>
</dbReference>
<keyword evidence="3" id="KW-0238">DNA-binding</keyword>
<dbReference type="Gene3D" id="3.40.190.290">
    <property type="match status" value="1"/>
</dbReference>
<dbReference type="Pfam" id="PF00126">
    <property type="entry name" value="HTH_1"/>
    <property type="match status" value="1"/>
</dbReference>
<dbReference type="PANTHER" id="PTHR30346">
    <property type="entry name" value="TRANSCRIPTIONAL DUAL REGULATOR HCAR-RELATED"/>
    <property type="match status" value="1"/>
</dbReference>
<dbReference type="RefSeq" id="WP_339587585.1">
    <property type="nucleotide sequence ID" value="NZ_JBBHJZ010000002.1"/>
</dbReference>